<comment type="pathway">
    <text evidence="1">Protein modification; protein ubiquitination.</text>
</comment>
<dbReference type="SMART" id="SM00225">
    <property type="entry name" value="BTB"/>
    <property type="match status" value="1"/>
</dbReference>
<dbReference type="PANTHER" id="PTHR26379:SF364">
    <property type="entry name" value="MATH DOMAIN-CONTAINING PROTEIN"/>
    <property type="match status" value="1"/>
</dbReference>
<evidence type="ECO:0000256" key="1">
    <source>
        <dbReference type="ARBA" id="ARBA00004906"/>
    </source>
</evidence>
<dbReference type="Gene3D" id="3.30.710.10">
    <property type="entry name" value="Potassium Channel Kv1.1, Chain A"/>
    <property type="match status" value="1"/>
</dbReference>
<dbReference type="PROSITE" id="PS50097">
    <property type="entry name" value="BTB"/>
    <property type="match status" value="1"/>
</dbReference>
<reference evidence="4" key="3">
    <citation type="submission" date="2022-01" db="UniProtKB">
        <authorList>
            <consortium name="EnsemblPlants"/>
        </authorList>
    </citation>
    <scope>IDENTIFICATION</scope>
    <source>
        <strain evidence="4">subsp. vulgare</strain>
    </source>
</reference>
<reference evidence="5" key="1">
    <citation type="journal article" date="2012" name="Nature">
        <title>A physical, genetic and functional sequence assembly of the barley genome.</title>
        <authorList>
            <consortium name="The International Barley Genome Sequencing Consortium"/>
            <person name="Mayer K.F."/>
            <person name="Waugh R."/>
            <person name="Brown J.W."/>
            <person name="Schulman A."/>
            <person name="Langridge P."/>
            <person name="Platzer M."/>
            <person name="Fincher G.B."/>
            <person name="Muehlbauer G.J."/>
            <person name="Sato K."/>
            <person name="Close T.J."/>
            <person name="Wise R.P."/>
            <person name="Stein N."/>
        </authorList>
    </citation>
    <scope>NUCLEOTIDE SEQUENCE [LARGE SCALE GENOMIC DNA]</scope>
    <source>
        <strain evidence="5">cv. Morex</strain>
    </source>
</reference>
<dbReference type="Pfam" id="PF22486">
    <property type="entry name" value="MATH_2"/>
    <property type="match status" value="1"/>
</dbReference>
<dbReference type="Proteomes" id="UP000011116">
    <property type="component" value="Chromosome 6H"/>
</dbReference>
<evidence type="ECO:0000313" key="5">
    <source>
        <dbReference type="Proteomes" id="UP000011116"/>
    </source>
</evidence>
<dbReference type="Gramene" id="HORVU.MOREX.r3.6HG0625480.1">
    <property type="protein sequence ID" value="HORVU.MOREX.r3.6HG0625480.1.CDS1"/>
    <property type="gene ID" value="HORVU.MOREX.r3.6HG0625480"/>
</dbReference>
<dbReference type="InterPro" id="IPR011333">
    <property type="entry name" value="SKP1/BTB/POZ_sf"/>
</dbReference>
<organism evidence="4 5">
    <name type="scientific">Hordeum vulgare subsp. vulgare</name>
    <name type="common">Domesticated barley</name>
    <dbReference type="NCBI Taxonomy" id="112509"/>
    <lineage>
        <taxon>Eukaryota</taxon>
        <taxon>Viridiplantae</taxon>
        <taxon>Streptophyta</taxon>
        <taxon>Embryophyta</taxon>
        <taxon>Tracheophyta</taxon>
        <taxon>Spermatophyta</taxon>
        <taxon>Magnoliopsida</taxon>
        <taxon>Liliopsida</taxon>
        <taxon>Poales</taxon>
        <taxon>Poaceae</taxon>
        <taxon>BOP clade</taxon>
        <taxon>Pooideae</taxon>
        <taxon>Triticodae</taxon>
        <taxon>Triticeae</taxon>
        <taxon>Hordeinae</taxon>
        <taxon>Hordeum</taxon>
    </lineage>
</organism>
<dbReference type="InterPro" id="IPR008974">
    <property type="entry name" value="TRAF-like"/>
</dbReference>
<dbReference type="Gramene" id="HORVU.MOREX.r2.6HG0519010.1">
    <property type="protein sequence ID" value="HORVU.MOREX.r2.6HG0519010.1.CDS.1"/>
    <property type="gene ID" value="HORVU.MOREX.r2.6HG0519010"/>
</dbReference>
<dbReference type="EnsemblPlants" id="HORVU.MOREX.r3.6HG0625480.1">
    <property type="protein sequence ID" value="HORVU.MOREX.r3.6HG0625480.1.CDS1"/>
    <property type="gene ID" value="HORVU.MOREX.r3.6HG0625480"/>
</dbReference>
<dbReference type="Gene3D" id="2.60.210.10">
    <property type="entry name" value="Apoptosis, Tumor Necrosis Factor Receptor Associated Protein 2, Chain A"/>
    <property type="match status" value="1"/>
</dbReference>
<reference evidence="4" key="2">
    <citation type="submission" date="2020-10" db="EMBL/GenBank/DDBJ databases">
        <authorList>
            <person name="Scholz U."/>
            <person name="Mascher M."/>
            <person name="Fiebig A."/>
        </authorList>
    </citation>
    <scope>NUCLEOTIDE SEQUENCE [LARGE SCALE GENOMIC DNA]</scope>
    <source>
        <strain evidence="4">cv. Morex</strain>
    </source>
</reference>
<keyword evidence="5" id="KW-1185">Reference proteome</keyword>
<dbReference type="GO" id="GO:0016567">
    <property type="term" value="P:protein ubiquitination"/>
    <property type="evidence" value="ECO:0007669"/>
    <property type="project" value="InterPro"/>
</dbReference>
<proteinExistence type="predicted"/>
<evidence type="ECO:0000259" key="2">
    <source>
        <dbReference type="PROSITE" id="PS50097"/>
    </source>
</evidence>
<name>A0A8I6Y5S3_HORVV</name>
<dbReference type="PANTHER" id="PTHR26379">
    <property type="entry name" value="BTB/POZ AND MATH DOMAIN-CONTAINING PROTEIN 1"/>
    <property type="match status" value="1"/>
</dbReference>
<feature type="domain" description="BTB" evidence="2">
    <location>
        <begin position="212"/>
        <end position="278"/>
    </location>
</feature>
<dbReference type="InterPro" id="IPR002083">
    <property type="entry name" value="MATH/TRAF_dom"/>
</dbReference>
<feature type="domain" description="MATH" evidence="3">
    <location>
        <begin position="44"/>
        <end position="176"/>
    </location>
</feature>
<dbReference type="AlphaFoldDB" id="A0A8I6Y5S3"/>
<dbReference type="InterPro" id="IPR000210">
    <property type="entry name" value="BTB/POZ_dom"/>
</dbReference>
<evidence type="ECO:0000313" key="4">
    <source>
        <dbReference type="EnsemblPlants" id="HORVU.MOREX.r3.6HG0625480.1.CDS1"/>
    </source>
</evidence>
<dbReference type="Pfam" id="PF00651">
    <property type="entry name" value="BTB"/>
    <property type="match status" value="1"/>
</dbReference>
<protein>
    <submittedName>
        <fullName evidence="4">Uncharacterized protein</fullName>
    </submittedName>
</protein>
<accession>A0A8I6Y5S3</accession>
<sequence>MSSSAGKKCLRSAVVANNTVPRNRAPMVSTGEPTMSDIVGGMASGHHFLRIQSYSSTVKGRPTGEYIRSHHFTVGGHHWCIDYFPNGTDKAYADHVSLRLILHQSISNPAVKSQHLFCLAGEAGTEAEQAELLSLEKVRSYTPGSLSACAEQFIKRTDLEASEHLRSDSFTIRCDIAVVQDFRAVYTTGLVSVPPCDLGRHLGELLETEKDADVVFEVGGETVSAHRCVLAARSPVFAAELRGPMKEGDVAAGGVMRIQDMEAEAFKALIRFAYTGSLPELSARRTGTTWSGSS</sequence>
<dbReference type="InterPro" id="IPR045005">
    <property type="entry name" value="BPM1-6"/>
</dbReference>
<dbReference type="SUPFAM" id="SSF54695">
    <property type="entry name" value="POZ domain"/>
    <property type="match status" value="1"/>
</dbReference>
<dbReference type="SUPFAM" id="SSF49599">
    <property type="entry name" value="TRAF domain-like"/>
    <property type="match status" value="1"/>
</dbReference>
<dbReference type="CDD" id="cd00121">
    <property type="entry name" value="MATH"/>
    <property type="match status" value="1"/>
</dbReference>
<evidence type="ECO:0000259" key="3">
    <source>
        <dbReference type="PROSITE" id="PS50144"/>
    </source>
</evidence>
<dbReference type="PROSITE" id="PS50144">
    <property type="entry name" value="MATH"/>
    <property type="match status" value="1"/>
</dbReference>